<reference evidence="1" key="2">
    <citation type="submission" date="2015-06" db="UniProtKB">
        <authorList>
            <consortium name="EnsemblMetazoa"/>
        </authorList>
    </citation>
    <scope>IDENTIFICATION</scope>
</reference>
<dbReference type="HOGENOM" id="CLU_2280943_0_0_1"/>
<dbReference type="Proteomes" id="UP000015104">
    <property type="component" value="Unassembled WGS sequence"/>
</dbReference>
<dbReference type="EnsemblMetazoa" id="tetur20g02020.1">
    <property type="protein sequence ID" value="tetur20g02020.1"/>
    <property type="gene ID" value="tetur20g02020"/>
</dbReference>
<protein>
    <submittedName>
        <fullName evidence="1">Uncharacterized protein</fullName>
    </submittedName>
</protein>
<reference evidence="2" key="1">
    <citation type="submission" date="2011-08" db="EMBL/GenBank/DDBJ databases">
        <authorList>
            <person name="Rombauts S."/>
        </authorList>
    </citation>
    <scope>NUCLEOTIDE SEQUENCE</scope>
    <source>
        <strain evidence="2">London</strain>
    </source>
</reference>
<dbReference type="EMBL" id="CAEY01000513">
    <property type="status" value="NOT_ANNOTATED_CDS"/>
    <property type="molecule type" value="Genomic_DNA"/>
</dbReference>
<organism evidence="1 2">
    <name type="scientific">Tetranychus urticae</name>
    <name type="common">Two-spotted spider mite</name>
    <dbReference type="NCBI Taxonomy" id="32264"/>
    <lineage>
        <taxon>Eukaryota</taxon>
        <taxon>Metazoa</taxon>
        <taxon>Ecdysozoa</taxon>
        <taxon>Arthropoda</taxon>
        <taxon>Chelicerata</taxon>
        <taxon>Arachnida</taxon>
        <taxon>Acari</taxon>
        <taxon>Acariformes</taxon>
        <taxon>Trombidiformes</taxon>
        <taxon>Prostigmata</taxon>
        <taxon>Eleutherengona</taxon>
        <taxon>Raphignathae</taxon>
        <taxon>Tetranychoidea</taxon>
        <taxon>Tetranychidae</taxon>
        <taxon>Tetranychus</taxon>
    </lineage>
</organism>
<evidence type="ECO:0000313" key="1">
    <source>
        <dbReference type="EnsemblMetazoa" id="tetur20g02020.1"/>
    </source>
</evidence>
<accession>T1KT59</accession>
<dbReference type="AlphaFoldDB" id="T1KT59"/>
<keyword evidence="2" id="KW-1185">Reference proteome</keyword>
<evidence type="ECO:0000313" key="2">
    <source>
        <dbReference type="Proteomes" id="UP000015104"/>
    </source>
</evidence>
<name>T1KT59_TETUR</name>
<proteinExistence type="predicted"/>
<sequence>MIINKTSLHLFETAPGSNTGHGWAETFATTKSTFIPLQCLAECRGWLNVIYPPWPAPEPTPAETLNIKSPNVLRPIIDSLNEVTVKFTNVGYTIVSDTIIAP</sequence>